<dbReference type="InParanoid" id="A0E8B9"/>
<gene>
    <name evidence="1" type="ORF">GSPATT00024264001</name>
</gene>
<dbReference type="Proteomes" id="UP000000600">
    <property type="component" value="Unassembled WGS sequence"/>
</dbReference>
<accession>A0E8B9</accession>
<evidence type="ECO:0000313" key="2">
    <source>
        <dbReference type="Proteomes" id="UP000000600"/>
    </source>
</evidence>
<proteinExistence type="predicted"/>
<dbReference type="OrthoDB" id="10567623at2759"/>
<keyword evidence="2" id="KW-1185">Reference proteome</keyword>
<dbReference type="KEGG" id="ptm:GSPATT00024264001"/>
<dbReference type="HOGENOM" id="CLU_1386568_0_0_1"/>
<name>A0E8B9_PARTE</name>
<organism evidence="1 2">
    <name type="scientific">Paramecium tetraurelia</name>
    <dbReference type="NCBI Taxonomy" id="5888"/>
    <lineage>
        <taxon>Eukaryota</taxon>
        <taxon>Sar</taxon>
        <taxon>Alveolata</taxon>
        <taxon>Ciliophora</taxon>
        <taxon>Intramacronucleata</taxon>
        <taxon>Oligohymenophorea</taxon>
        <taxon>Peniculida</taxon>
        <taxon>Parameciidae</taxon>
        <taxon>Paramecium</taxon>
    </lineage>
</organism>
<dbReference type="RefSeq" id="XP_001458933.1">
    <property type="nucleotide sequence ID" value="XM_001458896.1"/>
</dbReference>
<reference evidence="1 2" key="1">
    <citation type="journal article" date="2006" name="Nature">
        <title>Global trends of whole-genome duplications revealed by the ciliate Paramecium tetraurelia.</title>
        <authorList>
            <consortium name="Genoscope"/>
            <person name="Aury J.-M."/>
            <person name="Jaillon O."/>
            <person name="Duret L."/>
            <person name="Noel B."/>
            <person name="Jubin C."/>
            <person name="Porcel B.M."/>
            <person name="Segurens B."/>
            <person name="Daubin V."/>
            <person name="Anthouard V."/>
            <person name="Aiach N."/>
            <person name="Arnaiz O."/>
            <person name="Billaut A."/>
            <person name="Beisson J."/>
            <person name="Blanc I."/>
            <person name="Bouhouche K."/>
            <person name="Camara F."/>
            <person name="Duharcourt S."/>
            <person name="Guigo R."/>
            <person name="Gogendeau D."/>
            <person name="Katinka M."/>
            <person name="Keller A.-M."/>
            <person name="Kissmehl R."/>
            <person name="Klotz C."/>
            <person name="Koll F."/>
            <person name="Le Moue A."/>
            <person name="Lepere C."/>
            <person name="Malinsky S."/>
            <person name="Nowacki M."/>
            <person name="Nowak J.K."/>
            <person name="Plattner H."/>
            <person name="Poulain J."/>
            <person name="Ruiz F."/>
            <person name="Serrano V."/>
            <person name="Zagulski M."/>
            <person name="Dessen P."/>
            <person name="Betermier M."/>
            <person name="Weissenbach J."/>
            <person name="Scarpelli C."/>
            <person name="Schachter V."/>
            <person name="Sperling L."/>
            <person name="Meyer E."/>
            <person name="Cohen J."/>
            <person name="Wincker P."/>
        </authorList>
    </citation>
    <scope>NUCLEOTIDE SEQUENCE [LARGE SCALE GENOMIC DNA]</scope>
    <source>
        <strain evidence="1 2">Stock d4-2</strain>
    </source>
</reference>
<evidence type="ECO:0000313" key="1">
    <source>
        <dbReference type="EMBL" id="CAK91536.1"/>
    </source>
</evidence>
<dbReference type="EMBL" id="CT868663">
    <property type="protein sequence ID" value="CAK91536.1"/>
    <property type="molecule type" value="Genomic_DNA"/>
</dbReference>
<dbReference type="GeneID" id="5044718"/>
<dbReference type="AlphaFoldDB" id="A0E8B9"/>
<protein>
    <recommendedName>
        <fullName evidence="3">Transmembrane protein</fullName>
    </recommendedName>
</protein>
<evidence type="ECO:0008006" key="3">
    <source>
        <dbReference type="Google" id="ProtNLM"/>
    </source>
</evidence>
<sequence>MKQINKLPQEKLNKRYLEKKIQKLKHTIQKLNDFQNESSNIVKTIFQINFQIIISRNSEDQEFQFKKILIIYSICFIVGNLFKEFALNNQKLIKKIKNVIKKYYKKLHSIQLIICRIQIIYDIFYNQFIYYQNVGIEVKFKQVGQILLAINEELIQEIKVKFNNMFLSEYKYKKIINLIRILNRVLQSIYKLQQHCN</sequence>